<feature type="domain" description="Outer membrane protein beta-barrel" evidence="6">
    <location>
        <begin position="403"/>
        <end position="792"/>
    </location>
</feature>
<dbReference type="Gene3D" id="2.60.40.10">
    <property type="entry name" value="Immunoglobulins"/>
    <property type="match status" value="1"/>
</dbReference>
<protein>
    <submittedName>
        <fullName evidence="7">Outer membrane beta-barrel protein</fullName>
    </submittedName>
</protein>
<dbReference type="InterPro" id="IPR041700">
    <property type="entry name" value="OMP_b-brl_3"/>
</dbReference>
<dbReference type="InterPro" id="IPR012910">
    <property type="entry name" value="Plug_dom"/>
</dbReference>
<dbReference type="PANTHER" id="PTHR40980:SF4">
    <property type="entry name" value="TONB-DEPENDENT RECEPTOR-LIKE BETA-BARREL DOMAIN-CONTAINING PROTEIN"/>
    <property type="match status" value="1"/>
</dbReference>
<dbReference type="Proteomes" id="UP000618931">
    <property type="component" value="Unassembled WGS sequence"/>
</dbReference>
<keyword evidence="2" id="KW-0472">Membrane</keyword>
<accession>A0ABS0IBV9</accession>
<keyword evidence="3" id="KW-0998">Cell outer membrane</keyword>
<dbReference type="RefSeq" id="WP_196295492.1">
    <property type="nucleotide sequence ID" value="NZ_JADQDM010000022.1"/>
</dbReference>
<organism evidence="7 8">
    <name type="scientific">Hymenobacter ruricola</name>
    <dbReference type="NCBI Taxonomy" id="2791023"/>
    <lineage>
        <taxon>Bacteria</taxon>
        <taxon>Pseudomonadati</taxon>
        <taxon>Bacteroidota</taxon>
        <taxon>Cytophagia</taxon>
        <taxon>Cytophagales</taxon>
        <taxon>Hymenobacteraceae</taxon>
        <taxon>Hymenobacter</taxon>
    </lineage>
</organism>
<gene>
    <name evidence="7" type="ORF">I2H31_23415</name>
</gene>
<dbReference type="Gene3D" id="2.170.130.10">
    <property type="entry name" value="TonB-dependent receptor, plug domain"/>
    <property type="match status" value="1"/>
</dbReference>
<dbReference type="EMBL" id="JADQDM010000022">
    <property type="protein sequence ID" value="MBF9224072.1"/>
    <property type="molecule type" value="Genomic_DNA"/>
</dbReference>
<evidence type="ECO:0000256" key="2">
    <source>
        <dbReference type="ARBA" id="ARBA00023136"/>
    </source>
</evidence>
<dbReference type="Pfam" id="PF14905">
    <property type="entry name" value="OMP_b-brl_3"/>
    <property type="match status" value="1"/>
</dbReference>
<comment type="caution">
    <text evidence="7">The sequence shown here is derived from an EMBL/GenBank/DDBJ whole genome shotgun (WGS) entry which is preliminary data.</text>
</comment>
<dbReference type="InterPro" id="IPR036942">
    <property type="entry name" value="Beta-barrel_TonB_sf"/>
</dbReference>
<dbReference type="Gene3D" id="2.40.170.20">
    <property type="entry name" value="TonB-dependent receptor, beta-barrel domain"/>
    <property type="match status" value="1"/>
</dbReference>
<keyword evidence="8" id="KW-1185">Reference proteome</keyword>
<evidence type="ECO:0000256" key="3">
    <source>
        <dbReference type="ARBA" id="ARBA00023237"/>
    </source>
</evidence>
<evidence type="ECO:0000313" key="8">
    <source>
        <dbReference type="Proteomes" id="UP000618931"/>
    </source>
</evidence>
<dbReference type="SUPFAM" id="SSF56935">
    <property type="entry name" value="Porins"/>
    <property type="match status" value="1"/>
</dbReference>
<sequence length="817" mass="90149">MLKSSFLHLLPAPSRCGLLLILLPVAQGTQAQAPAGVRGAVQTPAGLPVEYATVTLHRAADSTVVKTEFSDDKGAFQFESAPAGRYVVSAAQVGFDRRWSPPFEAGRAVVELPVLQLATSAATQLQEVTVVGKPPLYEREADRTIVNVEGSTLAAGNTSLDVLRRAPGVSVDANDNLALRGKQGLLVLIDGKRQPMSGAELADYLRALPAEQLKNIELITNPPAKYDAQGGAGIIAINLKKDQRQGTNGTVNGSYSYSPYSKYTGGLSLNHRHQKLNLFGSYNYGDRTGVTDLVIHRNFYRATTDGSQLAAQSDQDNHLPNNVRVQSWKAGMDYYLSKRTTLGVLGNGATNRAVVNGLNAAVVRDLTQGTTEAYYSTNYSNRYLTNATANLNLRHVFDDSVGTRELSADLDYGHYTADRDNLLKTYTLQDAPLDQNSSLQGGGITLRSAKVDYSQPLGPQVRLEAGAKISQVSTDNDLRFFTNQQFDFGRSNRFQYEENIQAAYFTLTRTRPGLTLTAGLRAEHTTTVGRQEREVEFKDFTRRYLQLFPSVALKRTFSEQHETSFALSRRIDRPTYTQLNPFRAITDRTTFASGNPALLPQTSYNADLTHTFRQKYSLTLSYSLTSRPIVSVFELETDSTVLSTVRNLGQQHYLGLTLTAPVEVAKWWTVYANAVVYVNRFTGELAGTNLNRSGLTLEATMNHSFTFGKGWSAELNGRYDSRFVYGFLVQYPIGEVAAGVQKAILDGKATLKLSGADLFYTQVSRVTSTYNDYSETFRQRRDSRLVTLSFSYRFGNSKVTPTRRRTGGAEDEKRRAG</sequence>
<feature type="chain" id="PRO_5047249924" evidence="4">
    <location>
        <begin position="32"/>
        <end position="817"/>
    </location>
</feature>
<feature type="domain" description="TonB-dependent receptor plug" evidence="5">
    <location>
        <begin position="155"/>
        <end position="233"/>
    </location>
</feature>
<dbReference type="Pfam" id="PF13620">
    <property type="entry name" value="CarboxypepD_reg"/>
    <property type="match status" value="1"/>
</dbReference>
<name>A0ABS0IBV9_9BACT</name>
<dbReference type="InterPro" id="IPR037066">
    <property type="entry name" value="Plug_dom_sf"/>
</dbReference>
<dbReference type="SUPFAM" id="SSF49478">
    <property type="entry name" value="Cna protein B-type domain"/>
    <property type="match status" value="1"/>
</dbReference>
<reference evidence="7 8" key="1">
    <citation type="submission" date="2020-11" db="EMBL/GenBank/DDBJ databases">
        <authorList>
            <person name="Kim M.K."/>
        </authorList>
    </citation>
    <scope>NUCLEOTIDE SEQUENCE [LARGE SCALE GENOMIC DNA]</scope>
    <source>
        <strain evidence="7 8">BT662</strain>
    </source>
</reference>
<proteinExistence type="predicted"/>
<comment type="subcellular location">
    <subcellularLocation>
        <location evidence="1">Cell outer membrane</location>
    </subcellularLocation>
</comment>
<dbReference type="Pfam" id="PF07715">
    <property type="entry name" value="Plug"/>
    <property type="match status" value="1"/>
</dbReference>
<feature type="signal peptide" evidence="4">
    <location>
        <begin position="1"/>
        <end position="31"/>
    </location>
</feature>
<evidence type="ECO:0000256" key="1">
    <source>
        <dbReference type="ARBA" id="ARBA00004442"/>
    </source>
</evidence>
<evidence type="ECO:0000259" key="6">
    <source>
        <dbReference type="Pfam" id="PF14905"/>
    </source>
</evidence>
<evidence type="ECO:0000313" key="7">
    <source>
        <dbReference type="EMBL" id="MBF9224072.1"/>
    </source>
</evidence>
<evidence type="ECO:0000259" key="5">
    <source>
        <dbReference type="Pfam" id="PF07715"/>
    </source>
</evidence>
<evidence type="ECO:0000256" key="4">
    <source>
        <dbReference type="SAM" id="SignalP"/>
    </source>
</evidence>
<keyword evidence="4" id="KW-0732">Signal</keyword>
<dbReference type="PANTHER" id="PTHR40980">
    <property type="entry name" value="PLUG DOMAIN-CONTAINING PROTEIN"/>
    <property type="match status" value="1"/>
</dbReference>
<dbReference type="InterPro" id="IPR013783">
    <property type="entry name" value="Ig-like_fold"/>
</dbReference>